<keyword evidence="9" id="KW-1185">Reference proteome</keyword>
<evidence type="ECO:0000259" key="7">
    <source>
        <dbReference type="PROSITE" id="PS50011"/>
    </source>
</evidence>
<evidence type="ECO:0000256" key="5">
    <source>
        <dbReference type="ARBA" id="ARBA00037982"/>
    </source>
</evidence>
<dbReference type="Gene3D" id="1.10.510.10">
    <property type="entry name" value="Transferase(Phosphotransferase) domain 1"/>
    <property type="match status" value="1"/>
</dbReference>
<dbReference type="InterPro" id="IPR008271">
    <property type="entry name" value="Ser/Thr_kinase_AS"/>
</dbReference>
<feature type="region of interest" description="Disordered" evidence="6">
    <location>
        <begin position="367"/>
        <end position="387"/>
    </location>
</feature>
<dbReference type="GO" id="GO:0004672">
    <property type="term" value="F:protein kinase activity"/>
    <property type="evidence" value="ECO:0007669"/>
    <property type="project" value="InterPro"/>
</dbReference>
<proteinExistence type="inferred from homology"/>
<evidence type="ECO:0000313" key="9">
    <source>
        <dbReference type="Proteomes" id="UP000310158"/>
    </source>
</evidence>
<gene>
    <name evidence="8" type="ORF">EW146_g8898</name>
</gene>
<keyword evidence="4" id="KW-0067">ATP-binding</keyword>
<dbReference type="PROSITE" id="PS50011">
    <property type="entry name" value="PROTEIN_KINASE_DOM"/>
    <property type="match status" value="1"/>
</dbReference>
<dbReference type="Proteomes" id="UP000310158">
    <property type="component" value="Unassembled WGS sequence"/>
</dbReference>
<feature type="compositionally biased region" description="Low complexity" evidence="6">
    <location>
        <begin position="246"/>
        <end position="256"/>
    </location>
</feature>
<name>A0A4V3XD82_9AGAM</name>
<sequence>MFDESSPSPGASALVQITPADPHWQPILHVSNQVVLYNPTSHALTIHSSNSPQPIRLCPYCSRPLASDAHLGKNDIDMDEDVFENASKGSRVPNYFQLLEVANETASRPGTPPYRVADDIHARNGESLKPGSMAEGYFNAFFREEARLGMGANGSVYLCQVRLLIYLKTYLTRLGAMIATRTRFVLTPRYILASPLQTADHLENVFLARLKWKSPCVLMQWAEGGSLDDFIDARLGRPTQLPYLHPDTPSGPSTPSSTPPPDVHSRSARIRAFRQMQHASPEEKERIRERLGVNGGVNRGNNLKAVHLLSAEEVKGLFSDIVEGLGFLHDKSILHLDLKPGNVLLTWDEGKLIPRAMLSDFGTSRDMINNSRTRSGNTGTLEYTSPESLPSPFTGLLQQIDSKSDMWSLGMILHKLLFFKLPYRWAANGDKDETLPDGSRPTNVNGADRENEMDWLEREVLRYKGFKSTKDLETAFASRRLPKAYLILLESLLNVVPSSRPSCERVFGSHSQWQESTRGRDTGGSSLIPMLRRKAHSRSPPSLARPRSSNGTPTRGEYLNDGVTGGHDARLVEAETEVHEEEEDWEEERKALLGLPAPAPGSMAERWGWVLAVTSGLRGSFGWDWRKLVFGNEVHGSGRGFRVLRPVPVPAGQRAVAGGAGRRDALVLRTIKSCILVAKVASLFYLAPDTVLRRCVLAFLLALAVADTILEGVRISAALGLVHFVVLWSCTEFGIWGGVQL</sequence>
<feature type="domain" description="Protein kinase" evidence="7">
    <location>
        <begin position="142"/>
        <end position="513"/>
    </location>
</feature>
<comment type="caution">
    <text evidence="8">The sequence shown here is derived from an EMBL/GenBank/DDBJ whole genome shotgun (WGS) entry which is preliminary data.</text>
</comment>
<dbReference type="EMBL" id="SGPL01000677">
    <property type="protein sequence ID" value="THH08743.1"/>
    <property type="molecule type" value="Genomic_DNA"/>
</dbReference>
<keyword evidence="2" id="KW-0547">Nucleotide-binding</keyword>
<evidence type="ECO:0000256" key="1">
    <source>
        <dbReference type="ARBA" id="ARBA00022679"/>
    </source>
</evidence>
<dbReference type="GO" id="GO:0005524">
    <property type="term" value="F:ATP binding"/>
    <property type="evidence" value="ECO:0007669"/>
    <property type="project" value="UniProtKB-KW"/>
</dbReference>
<dbReference type="SUPFAM" id="SSF56112">
    <property type="entry name" value="Protein kinase-like (PK-like)"/>
    <property type="match status" value="1"/>
</dbReference>
<feature type="region of interest" description="Disordered" evidence="6">
    <location>
        <begin position="532"/>
        <end position="566"/>
    </location>
</feature>
<reference evidence="8 9" key="1">
    <citation type="submission" date="2019-02" db="EMBL/GenBank/DDBJ databases">
        <title>Genome sequencing of the rare red list fungi Bondarzewia mesenterica.</title>
        <authorList>
            <person name="Buettner E."/>
            <person name="Kellner H."/>
        </authorList>
    </citation>
    <scope>NUCLEOTIDE SEQUENCE [LARGE SCALE GENOMIC DNA]</scope>
    <source>
        <strain evidence="8 9">DSM 108281</strain>
    </source>
</reference>
<evidence type="ECO:0000256" key="2">
    <source>
        <dbReference type="ARBA" id="ARBA00022741"/>
    </source>
</evidence>
<dbReference type="PROSITE" id="PS00108">
    <property type="entry name" value="PROTEIN_KINASE_ST"/>
    <property type="match status" value="1"/>
</dbReference>
<evidence type="ECO:0000313" key="8">
    <source>
        <dbReference type="EMBL" id="THH08743.1"/>
    </source>
</evidence>
<accession>A0A4V3XD82</accession>
<dbReference type="PANTHER" id="PTHR11042">
    <property type="entry name" value="EUKARYOTIC TRANSLATION INITIATION FACTOR 2-ALPHA KINASE EIF2-ALPHA KINASE -RELATED"/>
    <property type="match status" value="1"/>
</dbReference>
<evidence type="ECO:0000256" key="6">
    <source>
        <dbReference type="SAM" id="MobiDB-lite"/>
    </source>
</evidence>
<dbReference type="AlphaFoldDB" id="A0A4V3XD82"/>
<evidence type="ECO:0000256" key="3">
    <source>
        <dbReference type="ARBA" id="ARBA00022777"/>
    </source>
</evidence>
<dbReference type="InterPro" id="IPR011009">
    <property type="entry name" value="Kinase-like_dom_sf"/>
</dbReference>
<dbReference type="GO" id="GO:0005634">
    <property type="term" value="C:nucleus"/>
    <property type="evidence" value="ECO:0007669"/>
    <property type="project" value="TreeGrafter"/>
</dbReference>
<keyword evidence="1" id="KW-0808">Transferase</keyword>
<keyword evidence="3" id="KW-0418">Kinase</keyword>
<feature type="region of interest" description="Disordered" evidence="6">
    <location>
        <begin position="241"/>
        <end position="265"/>
    </location>
</feature>
<organism evidence="8 9">
    <name type="scientific">Bondarzewia mesenterica</name>
    <dbReference type="NCBI Taxonomy" id="1095465"/>
    <lineage>
        <taxon>Eukaryota</taxon>
        <taxon>Fungi</taxon>
        <taxon>Dikarya</taxon>
        <taxon>Basidiomycota</taxon>
        <taxon>Agaricomycotina</taxon>
        <taxon>Agaricomycetes</taxon>
        <taxon>Russulales</taxon>
        <taxon>Bondarzewiaceae</taxon>
        <taxon>Bondarzewia</taxon>
    </lineage>
</organism>
<dbReference type="PANTHER" id="PTHR11042:SF138">
    <property type="entry name" value="SERINE_THREONINE-PROTEIN KINASE IKS1-RELATED"/>
    <property type="match status" value="1"/>
</dbReference>
<dbReference type="GO" id="GO:0005737">
    <property type="term" value="C:cytoplasm"/>
    <property type="evidence" value="ECO:0007669"/>
    <property type="project" value="TreeGrafter"/>
</dbReference>
<protein>
    <recommendedName>
        <fullName evidence="7">Protein kinase domain-containing protein</fullName>
    </recommendedName>
</protein>
<dbReference type="InterPro" id="IPR000719">
    <property type="entry name" value="Prot_kinase_dom"/>
</dbReference>
<dbReference type="SMART" id="SM00220">
    <property type="entry name" value="S_TKc"/>
    <property type="match status" value="1"/>
</dbReference>
<dbReference type="InterPro" id="IPR050339">
    <property type="entry name" value="CC_SR_Kinase"/>
</dbReference>
<dbReference type="OrthoDB" id="1405469at2759"/>
<evidence type="ECO:0000256" key="4">
    <source>
        <dbReference type="ARBA" id="ARBA00022840"/>
    </source>
</evidence>
<comment type="similarity">
    <text evidence="5">Belongs to the protein kinase superfamily. Ser/Thr protein kinase family. GCN2 subfamily.</text>
</comment>
<dbReference type="Pfam" id="PF00069">
    <property type="entry name" value="Pkinase"/>
    <property type="match status" value="1"/>
</dbReference>
<feature type="compositionally biased region" description="Low complexity" evidence="6">
    <location>
        <begin position="538"/>
        <end position="549"/>
    </location>
</feature>